<gene>
    <name evidence="11" type="ORF">SSS_7406</name>
</gene>
<keyword evidence="2" id="KW-0853">WD repeat</keyword>
<feature type="domain" description="WDR19 first beta-propeller" evidence="9">
    <location>
        <begin position="229"/>
        <end position="376"/>
    </location>
</feature>
<keyword evidence="13" id="KW-1185">Reference proteome</keyword>
<dbReference type="InterPro" id="IPR056168">
    <property type="entry name" value="TPR_IF140/IFT172/WDR19"/>
</dbReference>
<dbReference type="InterPro" id="IPR015943">
    <property type="entry name" value="WD40/YVTN_repeat-like_dom_sf"/>
</dbReference>
<name>A0A834RBJ1_SARSC</name>
<evidence type="ECO:0000313" key="12">
    <source>
        <dbReference type="EnsemblMetazoa" id="KAF7492456.1"/>
    </source>
</evidence>
<dbReference type="Gene3D" id="2.130.10.10">
    <property type="entry name" value="YVTN repeat-like/Quinoprotein amine dehydrogenase"/>
    <property type="match status" value="2"/>
</dbReference>
<dbReference type="InterPro" id="IPR036322">
    <property type="entry name" value="WD40_repeat_dom_sf"/>
</dbReference>
<reference evidence="13" key="1">
    <citation type="journal article" date="2020" name="PLoS Negl. Trop. Dis.">
        <title>High-quality nuclear genome for Sarcoptes scabiei-A critical resource for a neglected parasite.</title>
        <authorList>
            <person name="Korhonen P.K."/>
            <person name="Gasser R.B."/>
            <person name="Ma G."/>
            <person name="Wang T."/>
            <person name="Stroehlein A.J."/>
            <person name="Young N.D."/>
            <person name="Ang C.S."/>
            <person name="Fernando D.D."/>
            <person name="Lu H.C."/>
            <person name="Taylor S."/>
            <person name="Reynolds S.L."/>
            <person name="Mofiz E."/>
            <person name="Najaraj S.H."/>
            <person name="Gowda H."/>
            <person name="Madugundu A."/>
            <person name="Renuse S."/>
            <person name="Holt D."/>
            <person name="Pandey A."/>
            <person name="Papenfuss A.T."/>
            <person name="Fischer K."/>
        </authorList>
    </citation>
    <scope>NUCLEOTIDE SEQUENCE [LARGE SCALE GENOMIC DNA]</scope>
</reference>
<dbReference type="InterPro" id="IPR001680">
    <property type="entry name" value="WD40_rpt"/>
</dbReference>
<evidence type="ECO:0000313" key="11">
    <source>
        <dbReference type="EMBL" id="KAF7492456.1"/>
    </source>
</evidence>
<dbReference type="GO" id="GO:0035721">
    <property type="term" value="P:intraciliary retrograde transport"/>
    <property type="evidence" value="ECO:0007669"/>
    <property type="project" value="InterPro"/>
</dbReference>
<comment type="subcellular location">
    <subcellularLocation>
        <location evidence="1">Cell projection</location>
        <location evidence="1">Cilium</location>
    </subcellularLocation>
</comment>
<dbReference type="Proteomes" id="UP000070412">
    <property type="component" value="Unassembled WGS sequence"/>
</dbReference>
<dbReference type="GO" id="GO:0060271">
    <property type="term" value="P:cilium assembly"/>
    <property type="evidence" value="ECO:0007669"/>
    <property type="project" value="TreeGrafter"/>
</dbReference>
<dbReference type="GO" id="GO:0005929">
    <property type="term" value="C:cilium"/>
    <property type="evidence" value="ECO:0007669"/>
    <property type="project" value="UniProtKB-SubCell"/>
</dbReference>
<proteinExistence type="predicted"/>
<evidence type="ECO:0000256" key="4">
    <source>
        <dbReference type="ARBA" id="ARBA00022803"/>
    </source>
</evidence>
<dbReference type="Gene3D" id="1.25.40.470">
    <property type="match status" value="2"/>
</dbReference>
<dbReference type="EMBL" id="WVUK01000056">
    <property type="protein sequence ID" value="KAF7492456.1"/>
    <property type="molecule type" value="Genomic_DNA"/>
</dbReference>
<sequence length="1511" mass="173625">MKRIYSIASPSLSTTNEQVDFRWQSKKSKYLAVNYDNVVVVYDRHGEQVDQINLFGYCTSFRWDEEGDRLAIITNRSPLIFLWSSSSHKLEQIDSGMKETLCLIAWSKLNQSILFCGTIRGNILFYNHRTSRKNPIYGKHSKRIVSCCWNEKHSNNLNLIALISEDRMLSVNKADGDSIILNPLKGDGSNVKFFHHYQDDGQETSGARKRIGSSTKNNSLDQDQIIENNTICSESNGVCVVLNKRMLFMMKLDDSENSFILNFKDWYETIIDYYCYRNGNIFLTFQSGLIVTISTGLRSFGVELSQIRLHKDSLTAFSVCPQINRVASCSENNIKIFDLDDHNDIDSVFVVDDEPMIARIDWSSDGRFLTLCSVSGTIHVYLSQMKIIGASYGTSLAFLSSLLEVTIFNVHEEVQNSIMIVPIEIEPSKIAIGPFHLAVVLNNKIWLYNIVGNELMNQISNELEFTDIIKDLPIDASNQPQTSPPNNLVSNSFSTSTDDHSKNYNRFQIFVYPDSYDSMNQSTNENIKRNVVTAFFLTQDFLIFSLENGSIIYFVLQDWNHTTIYRHDESIQMLQANFNGTKLIIVDRRNEAFVFNAYSEQLVKIDSDHVPTRPIKILWESWLNDRFVFTISDNRFISVFSISSTETIEQPSVDYVGRMKIPSGQYPLLLYNGVVVCQTKSGKTSNFVLSTHDYSIKENLDSDSYSMSSKRIAIIKNLIKLRRYQDAIKICLYLNEKDLWDELAKSAIRDMEINVAIRVYKQIHKYSMVFCLERVALIEENRLVCGLLAEILGDFDLAQKHFLSSSRPMYALEMRKNLQQWKEALALARHLSPQEIPKVCYDLAIQQEFRQEFAKALENFKLGLDGLMNYQQNNDEEGDRKIESIKLSPPSSSVPNETVELCLAGIARNSIRCGNLNEALSIASKLTNKELINELATILESFNHLQESALFYEKCSEINRAASLYLRIGNQNKLGQLIPMIDDPEILYQYAQWKETKKQYRQAMEIYSRAQHWLDVVRINLDHLNNPGEAARIVRENSSVEGAKLVARFFQNLNKMNAAIEFLIISNCFDDAYNLALTTHQMDVYADLMQHHLNSDLNQQDLRTIAIYYEQENNFFKAGKFYCFAKQYKKGVKLLLKSIQIDEVDKNNTNNNINSIMDEEKINNIKNNSYDEDGHHSDQNGTDPIIHLDEKLQKPIRKLTKETEALSLAIDSATKAKDEEINRMILDLLLGETDGIPRDFKYLFRFYMKMQLWSEAAKTSIIIAREEQNSGNYRNAHQLLFQMCSELKLNQKPIPSEMIFNLMLVHCYLLAKMWIRIEGHDISSKLLIRIYENVKQFPAHSIQILSFVVIECLRAGYQNNALKFAYALMRIENRDQINPKLRKPIENLVRKSAKRPIAEKDLQRELQLSSSPCPNCSIEILDDQFSCNNCRTSIPFCIASGMHIHHNDLTRCPNCLFPANKTELIRLLFGSNSPQQTPSNIGHCPMCEKEIHLEQIAECQMEDIINLHTSG</sequence>
<dbReference type="SUPFAM" id="SSF50978">
    <property type="entry name" value="WD40 repeat-like"/>
    <property type="match status" value="1"/>
</dbReference>
<organism evidence="11">
    <name type="scientific">Sarcoptes scabiei</name>
    <name type="common">Itch mite</name>
    <name type="synonym">Acarus scabiei</name>
    <dbReference type="NCBI Taxonomy" id="52283"/>
    <lineage>
        <taxon>Eukaryota</taxon>
        <taxon>Metazoa</taxon>
        <taxon>Ecdysozoa</taxon>
        <taxon>Arthropoda</taxon>
        <taxon>Chelicerata</taxon>
        <taxon>Arachnida</taxon>
        <taxon>Acari</taxon>
        <taxon>Acariformes</taxon>
        <taxon>Sarcoptiformes</taxon>
        <taxon>Astigmata</taxon>
        <taxon>Psoroptidia</taxon>
        <taxon>Sarcoptoidea</taxon>
        <taxon>Sarcoptidae</taxon>
        <taxon>Sarcoptinae</taxon>
        <taxon>Sarcoptes</taxon>
    </lineage>
</organism>
<dbReference type="Pfam" id="PF23389">
    <property type="entry name" value="Beta-prop_WDR19_1st"/>
    <property type="match status" value="2"/>
</dbReference>
<keyword evidence="5" id="KW-0969">Cilium</keyword>
<feature type="domain" description="IF140/IFT172/WDR19 TPR" evidence="10">
    <location>
        <begin position="924"/>
        <end position="1145"/>
    </location>
</feature>
<keyword evidence="3" id="KW-0677">Repeat</keyword>
<dbReference type="InterPro" id="IPR039468">
    <property type="entry name" value="WDR19_WD40_rpt"/>
</dbReference>
<dbReference type="PANTHER" id="PTHR14920:SF0">
    <property type="entry name" value="WD REPEAT DOMAIN 19"/>
    <property type="match status" value="1"/>
</dbReference>
<dbReference type="SUPFAM" id="SSF69322">
    <property type="entry name" value="Tricorn protease domain 2"/>
    <property type="match status" value="1"/>
</dbReference>
<dbReference type="Pfam" id="PF24762">
    <property type="entry name" value="TPR_IF140-IFT172"/>
    <property type="match status" value="1"/>
</dbReference>
<dbReference type="GO" id="GO:0030991">
    <property type="term" value="C:intraciliary transport particle A"/>
    <property type="evidence" value="ECO:0007669"/>
    <property type="project" value="TreeGrafter"/>
</dbReference>
<evidence type="ECO:0000259" key="10">
    <source>
        <dbReference type="Pfam" id="PF24762"/>
    </source>
</evidence>
<evidence type="ECO:0000256" key="2">
    <source>
        <dbReference type="ARBA" id="ARBA00022574"/>
    </source>
</evidence>
<reference evidence="12" key="3">
    <citation type="submission" date="2022-06" db="UniProtKB">
        <authorList>
            <consortium name="EnsemblMetazoa"/>
        </authorList>
    </citation>
    <scope>IDENTIFICATION</scope>
</reference>
<keyword evidence="4" id="KW-0802">TPR repeat</keyword>
<reference evidence="11" key="2">
    <citation type="submission" date="2020-01" db="EMBL/GenBank/DDBJ databases">
        <authorList>
            <person name="Korhonen P.K.K."/>
            <person name="Guangxu M.G."/>
            <person name="Wang T.W."/>
            <person name="Stroehlein A.J.S."/>
            <person name="Young N.D."/>
            <person name="Ang C.-S.A."/>
            <person name="Fernando D.W.F."/>
            <person name="Lu H.L."/>
            <person name="Taylor S.T."/>
            <person name="Ehtesham M.E.M."/>
            <person name="Najaraj S.H.N."/>
            <person name="Harsha G.H.G."/>
            <person name="Madugundu A.M."/>
            <person name="Renuse S.R."/>
            <person name="Holt D.H."/>
            <person name="Pandey A.P."/>
            <person name="Papenfuss A.P."/>
            <person name="Gasser R.B.G."/>
            <person name="Fischer K.F."/>
        </authorList>
    </citation>
    <scope>NUCLEOTIDE SEQUENCE</scope>
    <source>
        <strain evidence="11">SSS_KF_BRIS2020</strain>
    </source>
</reference>
<feature type="domain" description="WDR19 WD40 repeat" evidence="8">
    <location>
        <begin position="396"/>
        <end position="692"/>
    </location>
</feature>
<dbReference type="PANTHER" id="PTHR14920">
    <property type="entry name" value="OSMOTIC AVOIDANCE ABNORMAL PROTEIN 1/WD REPEAT MEMBRANE PROTEIN"/>
    <property type="match status" value="1"/>
</dbReference>
<dbReference type="OrthoDB" id="10250638at2759"/>
<feature type="region of interest" description="Disordered" evidence="7">
    <location>
        <begin position="476"/>
        <end position="495"/>
    </location>
</feature>
<evidence type="ECO:0000256" key="6">
    <source>
        <dbReference type="ARBA" id="ARBA00023273"/>
    </source>
</evidence>
<dbReference type="EnsemblMetazoa" id="SSS_7406s_mrna">
    <property type="protein sequence ID" value="KAF7492456.1"/>
    <property type="gene ID" value="SSS_7406"/>
</dbReference>
<keyword evidence="6" id="KW-0966">Cell projection</keyword>
<accession>A0A834RBJ1</accession>
<evidence type="ECO:0000256" key="1">
    <source>
        <dbReference type="ARBA" id="ARBA00004138"/>
    </source>
</evidence>
<evidence type="ECO:0000256" key="5">
    <source>
        <dbReference type="ARBA" id="ARBA00023069"/>
    </source>
</evidence>
<dbReference type="SMART" id="SM00320">
    <property type="entry name" value="WD40"/>
    <property type="match status" value="5"/>
</dbReference>
<dbReference type="InterPro" id="IPR057855">
    <property type="entry name" value="Beta-prop_WDR19_1st"/>
</dbReference>
<protein>
    <submittedName>
        <fullName evidence="11">WD repeat-containing protein 19</fullName>
    </submittedName>
</protein>
<dbReference type="Pfam" id="PF15911">
    <property type="entry name" value="Beta-prop_WDR19_2nd"/>
    <property type="match status" value="1"/>
</dbReference>
<evidence type="ECO:0000256" key="7">
    <source>
        <dbReference type="SAM" id="MobiDB-lite"/>
    </source>
</evidence>
<dbReference type="InterPro" id="IPR040379">
    <property type="entry name" value="WDR19/dyf-2"/>
</dbReference>
<evidence type="ECO:0000313" key="13">
    <source>
        <dbReference type="Proteomes" id="UP000070412"/>
    </source>
</evidence>
<feature type="domain" description="WDR19 first beta-propeller" evidence="9">
    <location>
        <begin position="20"/>
        <end position="203"/>
    </location>
</feature>
<evidence type="ECO:0000259" key="8">
    <source>
        <dbReference type="Pfam" id="PF15911"/>
    </source>
</evidence>
<evidence type="ECO:0000259" key="9">
    <source>
        <dbReference type="Pfam" id="PF23389"/>
    </source>
</evidence>
<evidence type="ECO:0000256" key="3">
    <source>
        <dbReference type="ARBA" id="ARBA00022737"/>
    </source>
</evidence>